<evidence type="ECO:0000313" key="5">
    <source>
        <dbReference type="EMBL" id="CAF4847251.1"/>
    </source>
</evidence>
<dbReference type="CDD" id="cd00051">
    <property type="entry name" value="EFh"/>
    <property type="match status" value="1"/>
</dbReference>
<dbReference type="SUPFAM" id="SSF47473">
    <property type="entry name" value="EF-hand"/>
    <property type="match status" value="1"/>
</dbReference>
<reference evidence="5" key="1">
    <citation type="submission" date="2021-02" db="EMBL/GenBank/DDBJ databases">
        <authorList>
            <person name="Nowell W R."/>
        </authorList>
    </citation>
    <scope>NUCLEOTIDE SEQUENCE</scope>
</reference>
<comment type="caution">
    <text evidence="5">The sequence shown here is derived from an EMBL/GenBank/DDBJ whole genome shotgun (WGS) entry which is preliminary data.</text>
</comment>
<name>A0A821RXQ4_9BILA</name>
<protein>
    <recommendedName>
        <fullName evidence="3">EF-hand domain-containing protein</fullName>
    </recommendedName>
</protein>
<evidence type="ECO:0000256" key="2">
    <source>
        <dbReference type="SAM" id="MobiDB-lite"/>
    </source>
</evidence>
<dbReference type="GO" id="GO:0005509">
    <property type="term" value="F:calcium ion binding"/>
    <property type="evidence" value="ECO:0007669"/>
    <property type="project" value="InterPro"/>
</dbReference>
<feature type="region of interest" description="Disordered" evidence="2">
    <location>
        <begin position="146"/>
        <end position="165"/>
    </location>
</feature>
<dbReference type="SMART" id="SM00054">
    <property type="entry name" value="EFh"/>
    <property type="match status" value="2"/>
</dbReference>
<dbReference type="InterPro" id="IPR018247">
    <property type="entry name" value="EF_Hand_1_Ca_BS"/>
</dbReference>
<feature type="non-terminal residue" evidence="5">
    <location>
        <position position="1"/>
    </location>
</feature>
<dbReference type="AlphaFoldDB" id="A0A821RXQ4"/>
<dbReference type="Proteomes" id="UP000663862">
    <property type="component" value="Unassembled WGS sequence"/>
</dbReference>
<dbReference type="PROSITE" id="PS00018">
    <property type="entry name" value="EF_HAND_1"/>
    <property type="match status" value="2"/>
</dbReference>
<dbReference type="EMBL" id="CAJOBR010006590">
    <property type="protein sequence ID" value="CAF4847251.1"/>
    <property type="molecule type" value="Genomic_DNA"/>
</dbReference>
<dbReference type="EMBL" id="CAJOBQ010005697">
    <property type="protein sequence ID" value="CAF4660634.1"/>
    <property type="molecule type" value="Genomic_DNA"/>
</dbReference>
<evidence type="ECO:0000259" key="3">
    <source>
        <dbReference type="PROSITE" id="PS50222"/>
    </source>
</evidence>
<feature type="domain" description="EF-hand" evidence="3">
    <location>
        <begin position="64"/>
        <end position="99"/>
    </location>
</feature>
<keyword evidence="1" id="KW-0106">Calcium</keyword>
<feature type="domain" description="EF-hand" evidence="3">
    <location>
        <begin position="106"/>
        <end position="141"/>
    </location>
</feature>
<sequence>HLPSKVWSEIMTNILQIDLPWITLRSKLVQEEKQGILYNTMFDEYARDNTKFQFNSGIMEDLYIWKDLLIRLFNLIDQDHSGFISLNEFSDVLKLLLYDGNDNDGINEANIAELSSAMDLDKNGRIDINEFLESFRIANVKKSGKLNDQTNQSGSSNKIVQNTNL</sequence>
<dbReference type="Proteomes" id="UP000663848">
    <property type="component" value="Unassembled WGS sequence"/>
</dbReference>
<evidence type="ECO:0000313" key="6">
    <source>
        <dbReference type="Proteomes" id="UP000663848"/>
    </source>
</evidence>
<organism evidence="5 6">
    <name type="scientific">Rotaria socialis</name>
    <dbReference type="NCBI Taxonomy" id="392032"/>
    <lineage>
        <taxon>Eukaryota</taxon>
        <taxon>Metazoa</taxon>
        <taxon>Spiralia</taxon>
        <taxon>Gnathifera</taxon>
        <taxon>Rotifera</taxon>
        <taxon>Eurotatoria</taxon>
        <taxon>Bdelloidea</taxon>
        <taxon>Philodinida</taxon>
        <taxon>Philodinidae</taxon>
        <taxon>Rotaria</taxon>
    </lineage>
</organism>
<dbReference type="Gene3D" id="1.10.238.10">
    <property type="entry name" value="EF-hand"/>
    <property type="match status" value="1"/>
</dbReference>
<gene>
    <name evidence="5" type="ORF">QYT958_LOCUS26896</name>
    <name evidence="4" type="ORF">TSG867_LOCUS31327</name>
</gene>
<dbReference type="PROSITE" id="PS50222">
    <property type="entry name" value="EF_HAND_2"/>
    <property type="match status" value="2"/>
</dbReference>
<dbReference type="InterPro" id="IPR011992">
    <property type="entry name" value="EF-hand-dom_pair"/>
</dbReference>
<dbReference type="InterPro" id="IPR002048">
    <property type="entry name" value="EF_hand_dom"/>
</dbReference>
<dbReference type="Pfam" id="PF13499">
    <property type="entry name" value="EF-hand_7"/>
    <property type="match status" value="1"/>
</dbReference>
<evidence type="ECO:0000256" key="1">
    <source>
        <dbReference type="ARBA" id="ARBA00022837"/>
    </source>
</evidence>
<accession>A0A821RXQ4</accession>
<proteinExistence type="predicted"/>
<evidence type="ECO:0000313" key="4">
    <source>
        <dbReference type="EMBL" id="CAF4660634.1"/>
    </source>
</evidence>